<organism evidence="9 10">
    <name type="scientific">Lactococcus taiwanensis</name>
    <dbReference type="NCBI Taxonomy" id="1151742"/>
    <lineage>
        <taxon>Bacteria</taxon>
        <taxon>Bacillati</taxon>
        <taxon>Bacillota</taxon>
        <taxon>Bacilli</taxon>
        <taxon>Lactobacillales</taxon>
        <taxon>Streptococcaceae</taxon>
        <taxon>Lactococcus</taxon>
    </lineage>
</organism>
<dbReference type="AlphaFoldDB" id="A0AA45KHS8"/>
<gene>
    <name evidence="9" type="ORF">JW886_03775</name>
</gene>
<dbReference type="GO" id="GO:0005886">
    <property type="term" value="C:plasma membrane"/>
    <property type="evidence" value="ECO:0007669"/>
    <property type="project" value="UniProtKB-SubCell"/>
</dbReference>
<dbReference type="PANTHER" id="PTHR43414:SF6">
    <property type="entry name" value="MULTIDRUG RESISTANCE PROTEIN MDTG"/>
    <property type="match status" value="1"/>
</dbReference>
<keyword evidence="4 7" id="KW-0812">Transmembrane</keyword>
<evidence type="ECO:0000256" key="1">
    <source>
        <dbReference type="ARBA" id="ARBA00004651"/>
    </source>
</evidence>
<dbReference type="InterPro" id="IPR020846">
    <property type="entry name" value="MFS_dom"/>
</dbReference>
<dbReference type="GO" id="GO:0022857">
    <property type="term" value="F:transmembrane transporter activity"/>
    <property type="evidence" value="ECO:0007669"/>
    <property type="project" value="InterPro"/>
</dbReference>
<protein>
    <submittedName>
        <fullName evidence="9">Multidrug efflux MFS transporter</fullName>
    </submittedName>
</protein>
<dbReference type="SUPFAM" id="SSF103473">
    <property type="entry name" value="MFS general substrate transporter"/>
    <property type="match status" value="1"/>
</dbReference>
<feature type="transmembrane region" description="Helical" evidence="7">
    <location>
        <begin position="316"/>
        <end position="337"/>
    </location>
</feature>
<proteinExistence type="predicted"/>
<feature type="transmembrane region" description="Helical" evidence="7">
    <location>
        <begin position="377"/>
        <end position="397"/>
    </location>
</feature>
<keyword evidence="3" id="KW-1003">Cell membrane</keyword>
<evidence type="ECO:0000313" key="9">
    <source>
        <dbReference type="EMBL" id="QSE77627.1"/>
    </source>
</evidence>
<dbReference type="InterPro" id="IPR011701">
    <property type="entry name" value="MFS"/>
</dbReference>
<dbReference type="EMBL" id="CP070872">
    <property type="protein sequence ID" value="QSE77627.1"/>
    <property type="molecule type" value="Genomic_DNA"/>
</dbReference>
<feature type="transmembrane region" description="Helical" evidence="7">
    <location>
        <begin position="20"/>
        <end position="43"/>
    </location>
</feature>
<feature type="transmembrane region" description="Helical" evidence="7">
    <location>
        <begin position="145"/>
        <end position="169"/>
    </location>
</feature>
<keyword evidence="2" id="KW-0813">Transport</keyword>
<name>A0AA45KHS8_9LACT</name>
<feature type="transmembrane region" description="Helical" evidence="7">
    <location>
        <begin position="291"/>
        <end position="310"/>
    </location>
</feature>
<evidence type="ECO:0000256" key="5">
    <source>
        <dbReference type="ARBA" id="ARBA00022989"/>
    </source>
</evidence>
<keyword evidence="5 7" id="KW-1133">Transmembrane helix</keyword>
<feature type="transmembrane region" description="Helical" evidence="7">
    <location>
        <begin position="87"/>
        <end position="106"/>
    </location>
</feature>
<dbReference type="PROSITE" id="PS50850">
    <property type="entry name" value="MFS"/>
    <property type="match status" value="1"/>
</dbReference>
<accession>A0AA45KHS8</accession>
<dbReference type="Proteomes" id="UP000663608">
    <property type="component" value="Chromosome"/>
</dbReference>
<feature type="transmembrane region" description="Helical" evidence="7">
    <location>
        <begin position="349"/>
        <end position="371"/>
    </location>
</feature>
<dbReference type="InterPro" id="IPR036259">
    <property type="entry name" value="MFS_trans_sf"/>
</dbReference>
<dbReference type="InterPro" id="IPR001958">
    <property type="entry name" value="Tet-R_TetA/multi-R_MdtG-like"/>
</dbReference>
<comment type="subcellular location">
    <subcellularLocation>
        <location evidence="1">Cell membrane</location>
        <topology evidence="1">Multi-pass membrane protein</topology>
    </subcellularLocation>
</comment>
<evidence type="ECO:0000313" key="10">
    <source>
        <dbReference type="Proteomes" id="UP000663608"/>
    </source>
</evidence>
<evidence type="ECO:0000256" key="4">
    <source>
        <dbReference type="ARBA" id="ARBA00022692"/>
    </source>
</evidence>
<evidence type="ECO:0000256" key="2">
    <source>
        <dbReference type="ARBA" id="ARBA00022448"/>
    </source>
</evidence>
<dbReference type="PRINTS" id="PR01035">
    <property type="entry name" value="TCRTETA"/>
</dbReference>
<feature type="domain" description="Major facilitator superfamily (MFS) profile" evidence="8">
    <location>
        <begin position="17"/>
        <end position="403"/>
    </location>
</feature>
<reference evidence="9 10" key="1">
    <citation type="submission" date="2021-02" db="EMBL/GenBank/DDBJ databases">
        <title>Complete genome sequence of Lactococcus lactis strain K_LL004.</title>
        <authorList>
            <person name="Kim H.B."/>
        </authorList>
    </citation>
    <scope>NUCLEOTIDE SEQUENCE [LARGE SCALE GENOMIC DNA]</scope>
    <source>
        <strain evidence="9 10">K_LL004</strain>
    </source>
</reference>
<feature type="transmembrane region" description="Helical" evidence="7">
    <location>
        <begin position="175"/>
        <end position="195"/>
    </location>
</feature>
<feature type="transmembrane region" description="Helical" evidence="7">
    <location>
        <begin position="256"/>
        <end position="279"/>
    </location>
</feature>
<dbReference type="CDD" id="cd17391">
    <property type="entry name" value="MFS_MdtG_MDR_like"/>
    <property type="match status" value="1"/>
</dbReference>
<dbReference type="Pfam" id="PF07690">
    <property type="entry name" value="MFS_1"/>
    <property type="match status" value="2"/>
</dbReference>
<dbReference type="Gene3D" id="1.20.1250.20">
    <property type="entry name" value="MFS general substrate transporter like domains"/>
    <property type="match status" value="2"/>
</dbReference>
<feature type="transmembrane region" description="Helical" evidence="7">
    <location>
        <begin position="55"/>
        <end position="75"/>
    </location>
</feature>
<sequence>MEKREVNQTKTVNWKRNLFITWIGCFFVGSSFSLVMPFLPLYIQGLGVKGGNVELYSGLAFSLTALASGLVAPIWGRLADEHGRKVMMVRASIVMTLTMGGLAFVPNVWWLLGLRLLMGFFSGYIPNSTAMIASQAPKDKSGYALGTLSTAMVSGTLIGPSLGGLLAQWFGMSNVFLIVGGLLALATFLTIFFVHENFEPVPKGEMLSSKEIINKVSNKQILFGLLVTTFIIQITSQSIEPFVTLYIKTLTTNTNNLMFISGLIVSAVGLSAMLSSSFLGRLGDKYGSHRLILIGLVFTFVIYLPMALVQNPWQLGILRFLLGFGTGALMPSVNSLLSKITPKEGVSRIFAYAQMCSNLGMVTGPLVGSAIAGYISYRAAIVGTSLFVVVNIIWSFINFRKYLGRRSIL</sequence>
<keyword evidence="6 7" id="KW-0472">Membrane</keyword>
<dbReference type="KEGG" id="lti:JW886_03775"/>
<evidence type="ECO:0000259" key="8">
    <source>
        <dbReference type="PROSITE" id="PS50850"/>
    </source>
</evidence>
<evidence type="ECO:0000256" key="6">
    <source>
        <dbReference type="ARBA" id="ARBA00023136"/>
    </source>
</evidence>
<evidence type="ECO:0000256" key="7">
    <source>
        <dbReference type="SAM" id="Phobius"/>
    </source>
</evidence>
<dbReference type="RefSeq" id="WP_205872479.1">
    <property type="nucleotide sequence ID" value="NZ_CP070872.1"/>
</dbReference>
<dbReference type="PANTHER" id="PTHR43414">
    <property type="entry name" value="MULTIDRUG RESISTANCE PROTEIN MDTG"/>
    <property type="match status" value="1"/>
</dbReference>
<keyword evidence="10" id="KW-1185">Reference proteome</keyword>
<evidence type="ECO:0000256" key="3">
    <source>
        <dbReference type="ARBA" id="ARBA00022475"/>
    </source>
</evidence>